<dbReference type="InterPro" id="IPR012337">
    <property type="entry name" value="RNaseH-like_sf"/>
</dbReference>
<feature type="compositionally biased region" description="Polar residues" evidence="1">
    <location>
        <begin position="724"/>
        <end position="733"/>
    </location>
</feature>
<reference evidence="3 4" key="1">
    <citation type="submission" date="2024-02" db="EMBL/GenBank/DDBJ databases">
        <title>Chromosome-scale genome assembly of the rough periwinkle Littorina saxatilis.</title>
        <authorList>
            <person name="De Jode A."/>
            <person name="Faria R."/>
            <person name="Formenti G."/>
            <person name="Sims Y."/>
            <person name="Smith T.P."/>
            <person name="Tracey A."/>
            <person name="Wood J.M.D."/>
            <person name="Zagrodzka Z.B."/>
            <person name="Johannesson K."/>
            <person name="Butlin R.K."/>
            <person name="Leder E.H."/>
        </authorList>
    </citation>
    <scope>NUCLEOTIDE SEQUENCE [LARGE SCALE GENOMIC DNA]</scope>
    <source>
        <strain evidence="3">Snail1</strain>
        <tissue evidence="3">Muscle</tissue>
    </source>
</reference>
<dbReference type="GO" id="GO:0008270">
    <property type="term" value="F:zinc ion binding"/>
    <property type="evidence" value="ECO:0007669"/>
    <property type="project" value="InterPro"/>
</dbReference>
<keyword evidence="4" id="KW-1185">Reference proteome</keyword>
<dbReference type="InterPro" id="IPR036397">
    <property type="entry name" value="RNaseH_sf"/>
</dbReference>
<dbReference type="InterPro" id="IPR050951">
    <property type="entry name" value="Retrovirus_Pol_polyprotein"/>
</dbReference>
<dbReference type="GO" id="GO:0003676">
    <property type="term" value="F:nucleic acid binding"/>
    <property type="evidence" value="ECO:0007669"/>
    <property type="project" value="InterPro"/>
</dbReference>
<feature type="compositionally biased region" description="Basic and acidic residues" evidence="1">
    <location>
        <begin position="245"/>
        <end position="260"/>
    </location>
</feature>
<evidence type="ECO:0000256" key="1">
    <source>
        <dbReference type="SAM" id="MobiDB-lite"/>
    </source>
</evidence>
<dbReference type="SUPFAM" id="SSF53098">
    <property type="entry name" value="Ribonuclease H-like"/>
    <property type="match status" value="1"/>
</dbReference>
<feature type="compositionally biased region" description="Basic and acidic residues" evidence="1">
    <location>
        <begin position="683"/>
        <end position="692"/>
    </location>
</feature>
<dbReference type="SMART" id="SM00343">
    <property type="entry name" value="ZnF_C2HC"/>
    <property type="match status" value="1"/>
</dbReference>
<dbReference type="PANTHER" id="PTHR37984:SF7">
    <property type="entry name" value="INTEGRASE CATALYTIC DOMAIN-CONTAINING PROTEIN"/>
    <property type="match status" value="1"/>
</dbReference>
<dbReference type="EMBL" id="JBAMIC010000018">
    <property type="protein sequence ID" value="KAK7094506.1"/>
    <property type="molecule type" value="Genomic_DNA"/>
</dbReference>
<dbReference type="InterPro" id="IPR001584">
    <property type="entry name" value="Integrase_cat-core"/>
</dbReference>
<organism evidence="3 4">
    <name type="scientific">Littorina saxatilis</name>
    <dbReference type="NCBI Taxonomy" id="31220"/>
    <lineage>
        <taxon>Eukaryota</taxon>
        <taxon>Metazoa</taxon>
        <taxon>Spiralia</taxon>
        <taxon>Lophotrochozoa</taxon>
        <taxon>Mollusca</taxon>
        <taxon>Gastropoda</taxon>
        <taxon>Caenogastropoda</taxon>
        <taxon>Littorinimorpha</taxon>
        <taxon>Littorinoidea</taxon>
        <taxon>Littorinidae</taxon>
        <taxon>Littorina</taxon>
    </lineage>
</organism>
<sequence>MEHAPKMDWTTDNPAESFKLFSQRIELYFKAKKVPTAEQTTHILLQVGEEGLRRYNSWTLTDDDEQTPAAILKRFREQLEPSENFRVARLKLMAFRQGPSESLDNFVNKCKLQAIKCDFSTEETNERIIELIIANTTDADYQKNLLSQKKGLKLENAVQIGRTFEATACHVQQLQDMRLPSTHVHSLQTSRCKNCGRSHEPRKCPAYGSQCRSCGKENHWAKVCRSSATGSNQKQQSQRNQNTRGDQRRGAHHDSRRAVHDVQASTDVEDHFDMLSFNNVKISSITRRDEAFVQLNVKLTSRPGIHNLNLKVDTGAQGNTLPLRTFRQMFPDHLREDEMPTSEIADKAKSVRLTAYNGTTIPCHGIFSFPCKFRDSSWKEAQFHIVDVTGPAVMGLPTCEQLKIVTLHCSIDTERSEPISSTKDLMRRYPQQFNKDIEQRTKSCPICQEHKPSQSPESLMPHEVPSRPWETLGTDLFRLHGYEYLLLTDYYSKYFIVRKLAGDATSNTVIRALKQMFSEHGIPSKLISDNGPQFSSDAFVTFAREWAFDHITSSPRYPRSNGISVRHVQTVKDALQKASKARTDPDLALLCLRTTPLSSSILSPLEILTGRKARSNMPIKLNSLPNAIRKELQYRQKVQKIYHDPSAWSTSPCAGLPGREMDPSYRHRTEGGAEVVPVCHATRTDAQEEQSPHQRRSPSSRGYTQTTTTRTSTTAASFTSGSYNNPIRPNRQSPAEIRPVDSPFLFAETDIHRTVVVKNSNI</sequence>
<feature type="domain" description="Integrase catalytic" evidence="2">
    <location>
        <begin position="464"/>
        <end position="633"/>
    </location>
</feature>
<name>A0AAN9AX03_9CAEN</name>
<proteinExistence type="predicted"/>
<feature type="compositionally biased region" description="Low complexity" evidence="1">
    <location>
        <begin position="231"/>
        <end position="242"/>
    </location>
</feature>
<evidence type="ECO:0000313" key="4">
    <source>
        <dbReference type="Proteomes" id="UP001374579"/>
    </source>
</evidence>
<accession>A0AAN9AX03</accession>
<dbReference type="PANTHER" id="PTHR37984">
    <property type="entry name" value="PROTEIN CBG26694"/>
    <property type="match status" value="1"/>
</dbReference>
<dbReference type="AlphaFoldDB" id="A0AAN9AX03"/>
<feature type="compositionally biased region" description="Low complexity" evidence="1">
    <location>
        <begin position="699"/>
        <end position="723"/>
    </location>
</feature>
<dbReference type="Gene3D" id="3.30.420.10">
    <property type="entry name" value="Ribonuclease H-like superfamily/Ribonuclease H"/>
    <property type="match status" value="1"/>
</dbReference>
<evidence type="ECO:0000313" key="3">
    <source>
        <dbReference type="EMBL" id="KAK7094506.1"/>
    </source>
</evidence>
<dbReference type="GO" id="GO:0015074">
    <property type="term" value="P:DNA integration"/>
    <property type="evidence" value="ECO:0007669"/>
    <property type="project" value="InterPro"/>
</dbReference>
<feature type="region of interest" description="Disordered" evidence="1">
    <location>
        <begin position="226"/>
        <end position="260"/>
    </location>
</feature>
<dbReference type="FunFam" id="3.30.420.10:FF:000063">
    <property type="entry name" value="Retrovirus-related Pol polyprotein from transposon 297-like Protein"/>
    <property type="match status" value="1"/>
</dbReference>
<dbReference type="InterPro" id="IPR001878">
    <property type="entry name" value="Znf_CCHC"/>
</dbReference>
<dbReference type="PROSITE" id="PS50994">
    <property type="entry name" value="INTEGRASE"/>
    <property type="match status" value="1"/>
</dbReference>
<gene>
    <name evidence="3" type="ORF">V1264_006061</name>
</gene>
<dbReference type="Proteomes" id="UP001374579">
    <property type="component" value="Unassembled WGS sequence"/>
</dbReference>
<feature type="region of interest" description="Disordered" evidence="1">
    <location>
        <begin position="683"/>
        <end position="736"/>
    </location>
</feature>
<evidence type="ECO:0000259" key="2">
    <source>
        <dbReference type="PROSITE" id="PS50994"/>
    </source>
</evidence>
<comment type="caution">
    <text evidence="3">The sequence shown here is derived from an EMBL/GenBank/DDBJ whole genome shotgun (WGS) entry which is preliminary data.</text>
</comment>
<protein>
    <recommendedName>
        <fullName evidence="2">Integrase catalytic domain-containing protein</fullName>
    </recommendedName>
</protein>
<dbReference type="CDD" id="cd05481">
    <property type="entry name" value="retropepsin_like_LTR_1"/>
    <property type="match status" value="1"/>
</dbReference>
<dbReference type="Pfam" id="PF00665">
    <property type="entry name" value="rve"/>
    <property type="match status" value="1"/>
</dbReference>